<evidence type="ECO:0000256" key="1">
    <source>
        <dbReference type="SAM" id="Coils"/>
    </source>
</evidence>
<accession>A0A562I118</accession>
<sequence>MPVILRYVTACFLSLVVLYAQAKPLEGLYRVEEPLLNQQPTERDEALRRAFDTLILRLTGNTEAAQNPVLATVRANPQQWVTRFGYEQSRLVVDFDPTSVQRGLRQAGLNQWGAERPSLLVWWLNDAPEASQLVGDGQPTATLLRSAAQYRGLPLLLPLGDLSEQLAVNASVLQTGDQQALQPVSSRYAADGLLSVYAQNANGSWQASWKLGLGTTQTQGQVAANSLPDLADAVMRAVQVFLAPSFLTKPTVTEPVLVEVQGANLARFAELDRLLAANGRLVLVEGDRLLYRLEASVEQLQARLQQAQLQAISNNEQAPAPLATGRTPLLRYRW</sequence>
<dbReference type="AlphaFoldDB" id="A0A562I118"/>
<organism evidence="2 3">
    <name type="scientific">Azomonas agilis</name>
    <dbReference type="NCBI Taxonomy" id="116849"/>
    <lineage>
        <taxon>Bacteria</taxon>
        <taxon>Pseudomonadati</taxon>
        <taxon>Pseudomonadota</taxon>
        <taxon>Gammaproteobacteria</taxon>
        <taxon>Pseudomonadales</taxon>
        <taxon>Pseudomonadaceae</taxon>
        <taxon>Azomonas</taxon>
    </lineage>
</organism>
<dbReference type="OrthoDB" id="6195299at2"/>
<proteinExistence type="predicted"/>
<reference evidence="2 3" key="1">
    <citation type="submission" date="2019-07" db="EMBL/GenBank/DDBJ databases">
        <title>Genomic Encyclopedia of Type Strains, Phase I: the one thousand microbial genomes (KMG-I) project.</title>
        <authorList>
            <person name="Kyrpides N."/>
        </authorList>
    </citation>
    <scope>NUCLEOTIDE SEQUENCE [LARGE SCALE GENOMIC DNA]</scope>
    <source>
        <strain evidence="2 3">DSM 375</strain>
    </source>
</reference>
<evidence type="ECO:0000313" key="3">
    <source>
        <dbReference type="Proteomes" id="UP000319627"/>
    </source>
</evidence>
<evidence type="ECO:0000313" key="2">
    <source>
        <dbReference type="EMBL" id="TWH64747.1"/>
    </source>
</evidence>
<name>A0A562I118_9GAMM</name>
<dbReference type="Pfam" id="PF09839">
    <property type="entry name" value="DUF2066"/>
    <property type="match status" value="1"/>
</dbReference>
<feature type="coiled-coil region" evidence="1">
    <location>
        <begin position="290"/>
        <end position="317"/>
    </location>
</feature>
<dbReference type="EMBL" id="VLKG01000007">
    <property type="protein sequence ID" value="TWH64747.1"/>
    <property type="molecule type" value="Genomic_DNA"/>
</dbReference>
<comment type="caution">
    <text evidence="2">The sequence shown here is derived from an EMBL/GenBank/DDBJ whole genome shotgun (WGS) entry which is preliminary data.</text>
</comment>
<keyword evidence="1" id="KW-0175">Coiled coil</keyword>
<dbReference type="RefSeq" id="WP_144571794.1">
    <property type="nucleotide sequence ID" value="NZ_VLKG01000007.1"/>
</dbReference>
<keyword evidence="3" id="KW-1185">Reference proteome</keyword>
<protein>
    <recommendedName>
        <fullName evidence="4">DUF2066 domain-containing protein</fullName>
    </recommendedName>
</protein>
<dbReference type="Proteomes" id="UP000319627">
    <property type="component" value="Unassembled WGS sequence"/>
</dbReference>
<gene>
    <name evidence="2" type="ORF">LX59_02094</name>
</gene>
<evidence type="ECO:0008006" key="4">
    <source>
        <dbReference type="Google" id="ProtNLM"/>
    </source>
</evidence>
<dbReference type="InterPro" id="IPR018642">
    <property type="entry name" value="DUF2066"/>
</dbReference>